<organism evidence="1 2">
    <name type="scientific">Chitinophaga skermanii</name>
    <dbReference type="NCBI Taxonomy" id="331697"/>
    <lineage>
        <taxon>Bacteria</taxon>
        <taxon>Pseudomonadati</taxon>
        <taxon>Bacteroidota</taxon>
        <taxon>Chitinophagia</taxon>
        <taxon>Chitinophagales</taxon>
        <taxon>Chitinophagaceae</taxon>
        <taxon>Chitinophaga</taxon>
    </lineage>
</organism>
<proteinExistence type="predicted"/>
<dbReference type="RefSeq" id="WP_111596462.1">
    <property type="nucleotide sequence ID" value="NZ_QLLL01000002.1"/>
</dbReference>
<accession>A0A327QWN3</accession>
<reference evidence="1 2" key="1">
    <citation type="submission" date="2018-06" db="EMBL/GenBank/DDBJ databases">
        <title>Genomic Encyclopedia of Archaeal and Bacterial Type Strains, Phase II (KMG-II): from individual species to whole genera.</title>
        <authorList>
            <person name="Goeker M."/>
        </authorList>
    </citation>
    <scope>NUCLEOTIDE SEQUENCE [LARGE SCALE GENOMIC DNA]</scope>
    <source>
        <strain evidence="1 2">DSM 23857</strain>
    </source>
</reference>
<evidence type="ECO:0000313" key="1">
    <source>
        <dbReference type="EMBL" id="RAJ08298.1"/>
    </source>
</evidence>
<comment type="caution">
    <text evidence="1">The sequence shown here is derived from an EMBL/GenBank/DDBJ whole genome shotgun (WGS) entry which is preliminary data.</text>
</comment>
<dbReference type="EMBL" id="QLLL01000002">
    <property type="protein sequence ID" value="RAJ08298.1"/>
    <property type="molecule type" value="Genomic_DNA"/>
</dbReference>
<gene>
    <name evidence="1" type="ORF">LX64_00945</name>
</gene>
<keyword evidence="2" id="KW-1185">Reference proteome</keyword>
<sequence length="101" mass="11195">MAVPVSTISNLSAGEFVGICADTPQQPIELKRFHARVLVHDLALKVEKESYLPIPVVKAVTREDIMDNYEIIKQDVQDIVDAVLQSVLNNPSKEGLIVKKN</sequence>
<dbReference type="Proteomes" id="UP000249547">
    <property type="component" value="Unassembled WGS sequence"/>
</dbReference>
<dbReference type="OrthoDB" id="102453at2"/>
<protein>
    <submittedName>
        <fullName evidence="1">Uncharacterized protein</fullName>
    </submittedName>
</protein>
<evidence type="ECO:0000313" key="2">
    <source>
        <dbReference type="Proteomes" id="UP000249547"/>
    </source>
</evidence>
<dbReference type="AlphaFoldDB" id="A0A327QWN3"/>
<name>A0A327QWN3_9BACT</name>